<dbReference type="InterPro" id="IPR008969">
    <property type="entry name" value="CarboxyPept-like_regulatory"/>
</dbReference>
<dbReference type="PROSITE" id="PS52016">
    <property type="entry name" value="TONB_DEPENDENT_REC_3"/>
    <property type="match status" value="1"/>
</dbReference>
<dbReference type="InterPro" id="IPR012910">
    <property type="entry name" value="Plug_dom"/>
</dbReference>
<evidence type="ECO:0000256" key="6">
    <source>
        <dbReference type="ARBA" id="ARBA00023136"/>
    </source>
</evidence>
<dbReference type="AlphaFoldDB" id="A0A4R5C5W8"/>
<dbReference type="Pfam" id="PF00593">
    <property type="entry name" value="TonB_dep_Rec_b-barrel"/>
    <property type="match status" value="1"/>
</dbReference>
<sequence length="1081" mass="119075">MLLSLFLSNKTFAQSGITVSGIVKDDTGFPLPGVNIVEKGTKNFSITDMDGRYRVKISTNKPVLVISYIGFDSQSVTVGERAIVNVSLKPNSETLDEVTIVSYGYGTIKKENLTGAVASITAKDLAKIPVTNVAEAMAGRLAGVTVQSVDGAPGSDIVIRVRGGGSITQDNSPLYVVDGFIVSNLNDIPPGDIQSIDVLKDAATTAIYGAQGANGVVVVTTKRPRGGKTTVNFNQYMQIGILPKDRQYEVLSPYEFVTMQYEKARLSSQTDVDRFEKFFGKYDDLELYKSKKPSDWQKEVLGKSVVSYYRNLSVSGGSESTKFNFSYSSNKDEGLMIGSGQKRNIINFKFNHDISKKLKVDLSARISNRVVDGAGSSGGSSIRIKNILTARPTNGIADELTFDDTNLLDDDQYEAFLLTLVDPKKLTEQDWRKRTYKSYVLNAGITWDILDNLTFKSTLSSGTDYNENLRFYGPLTSESIQAGNGLPLGLKGNSEGSSYRLSNTMNYDLKNTGKHQLGILLGHEVRSQGGKSESVRSEDFRETITPEELFANMVLGTTVEHSTSESTDENWYSVFARANYSYNDKYLLTATVRRDASSKFLGANNIGIFPAFSVGWKITSEPFLRDSKIFNELKLRFGFGDVGNDRIPSNSTKLIYVANTNKGPGFGDNTNDSYYNVSGSVLYNPDLIWETTTTRNLGLDFRLFNSVINGSLDVYRNTTRDLLLQAAVSPISGFNSQYNNIGATSNKGIELAFNANLINKADYSLGLTMNFGMNDTRIDALDGTNDRFFQSSWASTDLKDGEDYYLKVGESIGLIYGYVNDGMYSVDDFESYNDVTRNYVLKDGVPDDSGTLGTTVKPGYMKLKDVNEDGEINSDDRKVIGNALPKAQGGFGLNGTYKGFDLTAFFNWSYGNDIYNTGKIDYNQLYRTTYGNMLNTMNSSNRFTYIDTNGSYTGVAGGIVTDLVQLGEMNQGKTIWSGSNSFGAARPVISDWAVEDGSYLRLNNVTIGYTLPLKDFKKSILSNLRFYVTGSNLALWTKYSGYDPDVNSNRRNDAFSALTPGLDYSSYPRSRTFTFGVNATF</sequence>
<keyword evidence="4 8" id="KW-0812">Transmembrane</keyword>
<keyword evidence="6 8" id="KW-0472">Membrane</keyword>
<evidence type="ECO:0000256" key="1">
    <source>
        <dbReference type="ARBA" id="ARBA00004571"/>
    </source>
</evidence>
<dbReference type="InterPro" id="IPR039426">
    <property type="entry name" value="TonB-dep_rcpt-like"/>
</dbReference>
<comment type="similarity">
    <text evidence="8 9">Belongs to the TonB-dependent receptor family.</text>
</comment>
<dbReference type="SUPFAM" id="SSF49464">
    <property type="entry name" value="Carboxypeptidase regulatory domain-like"/>
    <property type="match status" value="1"/>
</dbReference>
<evidence type="ECO:0000259" key="10">
    <source>
        <dbReference type="Pfam" id="PF00593"/>
    </source>
</evidence>
<keyword evidence="13" id="KW-1185">Reference proteome</keyword>
<evidence type="ECO:0000256" key="7">
    <source>
        <dbReference type="ARBA" id="ARBA00023237"/>
    </source>
</evidence>
<evidence type="ECO:0000256" key="4">
    <source>
        <dbReference type="ARBA" id="ARBA00022692"/>
    </source>
</evidence>
<dbReference type="NCBIfam" id="TIGR04057">
    <property type="entry name" value="SusC_RagA_signa"/>
    <property type="match status" value="1"/>
</dbReference>
<comment type="subcellular location">
    <subcellularLocation>
        <location evidence="1 8">Cell outer membrane</location>
        <topology evidence="1 8">Multi-pass membrane protein</topology>
    </subcellularLocation>
</comment>
<comment type="caution">
    <text evidence="12">The sequence shown here is derived from an EMBL/GenBank/DDBJ whole genome shotgun (WGS) entry which is preliminary data.</text>
</comment>
<dbReference type="EMBL" id="SMFK01000021">
    <property type="protein sequence ID" value="TDD93926.1"/>
    <property type="molecule type" value="Genomic_DNA"/>
</dbReference>
<dbReference type="InterPro" id="IPR037066">
    <property type="entry name" value="Plug_dom_sf"/>
</dbReference>
<name>A0A4R5C5W8_9FLAO</name>
<evidence type="ECO:0000256" key="3">
    <source>
        <dbReference type="ARBA" id="ARBA00022452"/>
    </source>
</evidence>
<organism evidence="12 13">
    <name type="scientific">Flavobacterium cellulosilyticum</name>
    <dbReference type="NCBI Taxonomy" id="2541731"/>
    <lineage>
        <taxon>Bacteria</taxon>
        <taxon>Pseudomonadati</taxon>
        <taxon>Bacteroidota</taxon>
        <taxon>Flavobacteriia</taxon>
        <taxon>Flavobacteriales</taxon>
        <taxon>Flavobacteriaceae</taxon>
        <taxon>Flavobacterium</taxon>
    </lineage>
</organism>
<feature type="domain" description="TonB-dependent receptor-like beta-barrel" evidence="10">
    <location>
        <begin position="427"/>
        <end position="952"/>
    </location>
</feature>
<evidence type="ECO:0000313" key="13">
    <source>
        <dbReference type="Proteomes" id="UP000295479"/>
    </source>
</evidence>
<dbReference type="Pfam" id="PF13715">
    <property type="entry name" value="CarbopepD_reg_2"/>
    <property type="match status" value="1"/>
</dbReference>
<dbReference type="OrthoDB" id="9768177at2"/>
<dbReference type="Pfam" id="PF07715">
    <property type="entry name" value="Plug"/>
    <property type="match status" value="1"/>
</dbReference>
<dbReference type="Gene3D" id="2.60.40.1120">
    <property type="entry name" value="Carboxypeptidase-like, regulatory domain"/>
    <property type="match status" value="1"/>
</dbReference>
<evidence type="ECO:0000313" key="12">
    <source>
        <dbReference type="EMBL" id="TDD93926.1"/>
    </source>
</evidence>
<dbReference type="GO" id="GO:0009279">
    <property type="term" value="C:cell outer membrane"/>
    <property type="evidence" value="ECO:0007669"/>
    <property type="project" value="UniProtKB-SubCell"/>
</dbReference>
<keyword evidence="5 9" id="KW-0798">TonB box</keyword>
<dbReference type="Gene3D" id="2.40.170.20">
    <property type="entry name" value="TonB-dependent receptor, beta-barrel domain"/>
    <property type="match status" value="1"/>
</dbReference>
<dbReference type="InterPro" id="IPR023997">
    <property type="entry name" value="TonB-dep_OMP_SusC/RagA_CS"/>
</dbReference>
<protein>
    <submittedName>
        <fullName evidence="12">TonB-dependent receptor</fullName>
    </submittedName>
</protein>
<evidence type="ECO:0000259" key="11">
    <source>
        <dbReference type="Pfam" id="PF07715"/>
    </source>
</evidence>
<keyword evidence="7 8" id="KW-0998">Cell outer membrane</keyword>
<gene>
    <name evidence="12" type="ORF">E0F76_18120</name>
</gene>
<keyword evidence="3 8" id="KW-1134">Transmembrane beta strand</keyword>
<evidence type="ECO:0000256" key="2">
    <source>
        <dbReference type="ARBA" id="ARBA00022448"/>
    </source>
</evidence>
<evidence type="ECO:0000256" key="9">
    <source>
        <dbReference type="RuleBase" id="RU003357"/>
    </source>
</evidence>
<accession>A0A4R5C5W8</accession>
<dbReference type="Proteomes" id="UP000295479">
    <property type="component" value="Unassembled WGS sequence"/>
</dbReference>
<dbReference type="InterPro" id="IPR000531">
    <property type="entry name" value="Beta-barrel_TonB"/>
</dbReference>
<feature type="domain" description="TonB-dependent receptor plug" evidence="11">
    <location>
        <begin position="110"/>
        <end position="216"/>
    </location>
</feature>
<evidence type="ECO:0000256" key="8">
    <source>
        <dbReference type="PROSITE-ProRule" id="PRU01360"/>
    </source>
</evidence>
<dbReference type="SUPFAM" id="SSF56935">
    <property type="entry name" value="Porins"/>
    <property type="match status" value="1"/>
</dbReference>
<dbReference type="InterPro" id="IPR023996">
    <property type="entry name" value="TonB-dep_OMP_SusC/RagA"/>
</dbReference>
<reference evidence="12 13" key="1">
    <citation type="submission" date="2019-03" db="EMBL/GenBank/DDBJ databases">
        <title>Flavobacterium AR-3-4 sp. nov. isolated from arctic soil.</title>
        <authorList>
            <person name="Chaudhary D.K."/>
        </authorList>
    </citation>
    <scope>NUCLEOTIDE SEQUENCE [LARGE SCALE GENOMIC DNA]</scope>
    <source>
        <strain evidence="12 13">AR-3-4</strain>
    </source>
</reference>
<dbReference type="NCBIfam" id="TIGR04056">
    <property type="entry name" value="OMP_RagA_SusC"/>
    <property type="match status" value="1"/>
</dbReference>
<keyword evidence="12" id="KW-0675">Receptor</keyword>
<dbReference type="InterPro" id="IPR036942">
    <property type="entry name" value="Beta-barrel_TonB_sf"/>
</dbReference>
<evidence type="ECO:0000256" key="5">
    <source>
        <dbReference type="ARBA" id="ARBA00023077"/>
    </source>
</evidence>
<keyword evidence="2 8" id="KW-0813">Transport</keyword>
<dbReference type="Gene3D" id="2.170.130.10">
    <property type="entry name" value="TonB-dependent receptor, plug domain"/>
    <property type="match status" value="1"/>
</dbReference>
<proteinExistence type="inferred from homology"/>